<dbReference type="EMBL" id="BQXS01010156">
    <property type="protein sequence ID" value="GKT33169.1"/>
    <property type="molecule type" value="Genomic_DNA"/>
</dbReference>
<organism evidence="2 3">
    <name type="scientific">Aduncisulcus paluster</name>
    <dbReference type="NCBI Taxonomy" id="2918883"/>
    <lineage>
        <taxon>Eukaryota</taxon>
        <taxon>Metamonada</taxon>
        <taxon>Carpediemonas-like organisms</taxon>
        <taxon>Aduncisulcus</taxon>
    </lineage>
</organism>
<dbReference type="InterPro" id="IPR009091">
    <property type="entry name" value="RCC1/BLIP-II"/>
</dbReference>
<feature type="repeat" description="RCC1" evidence="1">
    <location>
        <begin position="119"/>
        <end position="180"/>
    </location>
</feature>
<feature type="non-terminal residue" evidence="2">
    <location>
        <position position="1"/>
    </location>
</feature>
<evidence type="ECO:0000313" key="3">
    <source>
        <dbReference type="Proteomes" id="UP001057375"/>
    </source>
</evidence>
<evidence type="ECO:0000313" key="2">
    <source>
        <dbReference type="EMBL" id="GKT33169.1"/>
    </source>
</evidence>
<protein>
    <submittedName>
        <fullName evidence="2">Uncharacterized protein</fullName>
    </submittedName>
</protein>
<evidence type="ECO:0000256" key="1">
    <source>
        <dbReference type="PROSITE-ProRule" id="PRU00235"/>
    </source>
</evidence>
<dbReference type="InterPro" id="IPR000408">
    <property type="entry name" value="Reg_chr_condens"/>
</dbReference>
<dbReference type="Proteomes" id="UP001057375">
    <property type="component" value="Unassembled WGS sequence"/>
</dbReference>
<reference evidence="2" key="1">
    <citation type="submission" date="2022-03" db="EMBL/GenBank/DDBJ databases">
        <title>Draft genome sequence of Aduncisulcus paluster, a free-living microaerophilic Fornicata.</title>
        <authorList>
            <person name="Yuyama I."/>
            <person name="Kume K."/>
            <person name="Tamura T."/>
            <person name="Inagaki Y."/>
            <person name="Hashimoto T."/>
        </authorList>
    </citation>
    <scope>NUCLEOTIDE SEQUENCE</scope>
    <source>
        <strain evidence="2">NY0171</strain>
    </source>
</reference>
<name>A0ABQ5KKY3_9EUKA</name>
<dbReference type="SUPFAM" id="SSF50985">
    <property type="entry name" value="RCC1/BLIP-II"/>
    <property type="match status" value="1"/>
</dbReference>
<sequence>GQIALTKHNPEKTQGSEGPHTFITCSCGHLHCCGTAHKGMLGNCCERFFWDVGHDELTPFEIGVHEWRDLLFKMKKSKGSLSADDEKKRVALNPSTLSDVHVEEACSAHIHSCCRGRDGKLYTWGCGSGGRIGLEQYVTGRSGKKSRMKCYVHKPTPVTGICGVTKIACFKYGTLCIADKK</sequence>
<dbReference type="Gene3D" id="2.130.10.30">
    <property type="entry name" value="Regulator of chromosome condensation 1/beta-lactamase-inhibitor protein II"/>
    <property type="match status" value="1"/>
</dbReference>
<gene>
    <name evidence="2" type="ORF">ADUPG1_007164</name>
</gene>
<dbReference type="Pfam" id="PF00415">
    <property type="entry name" value="RCC1"/>
    <property type="match status" value="1"/>
</dbReference>
<accession>A0ABQ5KKY3</accession>
<proteinExistence type="predicted"/>
<dbReference type="PROSITE" id="PS50012">
    <property type="entry name" value="RCC1_3"/>
    <property type="match status" value="1"/>
</dbReference>
<comment type="caution">
    <text evidence="2">The sequence shown here is derived from an EMBL/GenBank/DDBJ whole genome shotgun (WGS) entry which is preliminary data.</text>
</comment>
<keyword evidence="3" id="KW-1185">Reference proteome</keyword>